<dbReference type="EMBL" id="CP002588">
    <property type="protein sequence ID" value="AEA47174.1"/>
    <property type="molecule type" value="Genomic_DNA"/>
</dbReference>
<comment type="function">
    <text evidence="9">Component of the proteasome core, a large protease complex with broad specificity involved in protein degradation.</text>
</comment>
<dbReference type="InterPro" id="IPR000243">
    <property type="entry name" value="Pept_T1A_subB"/>
</dbReference>
<dbReference type="PRINTS" id="PR00141">
    <property type="entry name" value="PROTEASOME"/>
</dbReference>
<comment type="subunit">
    <text evidence="9">The 20S proteasome core is composed of 14 alpha and 14 beta subunits that assemble into four stacked heptameric rings, resulting in a barrel-shaped structure. The two inner rings, each composed of seven catalytic beta subunits, are sandwiched by two outer rings, each composed of seven alpha subunits. The catalytic chamber with the active sites is on the inside of the barrel. Has a gated structure, the ends of the cylinder being occluded by the N-termini of the alpha-subunits. Is capped at one or both ends by the proteasome regulatory ATPase, PAN.</text>
</comment>
<dbReference type="InterPro" id="IPR001353">
    <property type="entry name" value="Proteasome_sua/b"/>
</dbReference>
<comment type="activity regulation">
    <text evidence="9">The formation of the proteasomal ATPase PAN-20S proteasome complex, via the docking of the C-termini of PAN into the intersubunit pockets in the alpha-rings, triggers opening of the gate for substrate entry. Interconversion between the open-gate and close-gate conformations leads to a dynamic regulation of the 20S proteasome proteolysis activity.</text>
</comment>
<dbReference type="KEGG" id="ave:Arcve_1166"/>
<name>F2KMH7_ARCVS</name>
<dbReference type="RefSeq" id="WP_013683838.1">
    <property type="nucleotide sequence ID" value="NC_015320.1"/>
</dbReference>
<dbReference type="MEROPS" id="T01.002"/>
<gene>
    <name evidence="9" type="primary">psmB</name>
    <name evidence="11" type="ordered locus">Arcve_1166</name>
</gene>
<dbReference type="PROSITE" id="PS51476">
    <property type="entry name" value="PROTEASOME_BETA_2"/>
    <property type="match status" value="1"/>
</dbReference>
<keyword evidence="6 9" id="KW-0068">Autocatalytic cleavage</keyword>
<dbReference type="AlphaFoldDB" id="F2KMH7"/>
<proteinExistence type="inferred from homology"/>
<sequence>MQDMQDMVFKGTTTVGLICKDGIVLATEKRATIGNYIASRRAKKIYQVADRVAMTTAGSVGDAQFLARLVKVEASLYETRKEEKPTVKAIATMLSNLLNSSRYFPYFVQLLIGGVDKRGPSMFSIDPIGGAIEETDIVATGSGSPTAYGVLEDRYYPEITTQEGVELAIRAITSAMKRDSASGDGIDVVKITKDEYVQLTPEEVDEILKSFSKK</sequence>
<evidence type="ECO:0000313" key="11">
    <source>
        <dbReference type="EMBL" id="AEA47174.1"/>
    </source>
</evidence>
<dbReference type="GO" id="GO:0010498">
    <property type="term" value="P:proteasomal protein catabolic process"/>
    <property type="evidence" value="ECO:0007669"/>
    <property type="project" value="UniProtKB-UniRule"/>
</dbReference>
<evidence type="ECO:0000256" key="5">
    <source>
        <dbReference type="ARBA" id="ARBA00022801"/>
    </source>
</evidence>
<dbReference type="EC" id="3.4.25.1" evidence="9"/>
<keyword evidence="5 9" id="KW-0378">Hydrolase</keyword>
<feature type="active site" description="Nucleophile" evidence="9 10">
    <location>
        <position position="12"/>
    </location>
</feature>
<evidence type="ECO:0000256" key="8">
    <source>
        <dbReference type="ARBA" id="ARBA00023145"/>
    </source>
</evidence>
<dbReference type="GO" id="GO:0019774">
    <property type="term" value="C:proteasome core complex, beta-subunit complex"/>
    <property type="evidence" value="ECO:0007669"/>
    <property type="project" value="UniProtKB-UniRule"/>
</dbReference>
<dbReference type="GO" id="GO:0004298">
    <property type="term" value="F:threonine-type endopeptidase activity"/>
    <property type="evidence" value="ECO:0007669"/>
    <property type="project" value="UniProtKB-UniRule"/>
</dbReference>
<dbReference type="HOGENOM" id="CLU_035750_7_2_2"/>
<reference evidence="11 12" key="1">
    <citation type="submission" date="2011-03" db="EMBL/GenBank/DDBJ databases">
        <title>The complete genome of Archaeoglobus veneficus SNP6.</title>
        <authorList>
            <consortium name="US DOE Joint Genome Institute (JGI-PGF)"/>
            <person name="Lucas S."/>
            <person name="Copeland A."/>
            <person name="Lapidus A."/>
            <person name="Bruce D."/>
            <person name="Goodwin L."/>
            <person name="Pitluck S."/>
            <person name="Kyrpides N."/>
            <person name="Mavromatis K."/>
            <person name="Pagani I."/>
            <person name="Ivanova N."/>
            <person name="Mikhailova N."/>
            <person name="Lu M."/>
            <person name="Detter J.C."/>
            <person name="Tapia R."/>
            <person name="Han C."/>
            <person name="Land M."/>
            <person name="Hauser L."/>
            <person name="Markowitz V."/>
            <person name="Cheng J.-F."/>
            <person name="Hugenholtz P."/>
            <person name="Woyke T."/>
            <person name="Wu D."/>
            <person name="Spring S."/>
            <person name="Brambilla E."/>
            <person name="Klenk H.-P."/>
            <person name="Eisen J.A."/>
        </authorList>
    </citation>
    <scope>NUCLEOTIDE SEQUENCE [LARGE SCALE GENOMIC DNA]</scope>
    <source>
        <strain>SNP6</strain>
    </source>
</reference>
<dbReference type="PANTHER" id="PTHR32194">
    <property type="entry name" value="METALLOPROTEASE TLDD"/>
    <property type="match status" value="1"/>
</dbReference>
<evidence type="ECO:0000256" key="4">
    <source>
        <dbReference type="ARBA" id="ARBA00022698"/>
    </source>
</evidence>
<dbReference type="CDD" id="cd03764">
    <property type="entry name" value="proteasome_beta_archeal"/>
    <property type="match status" value="1"/>
</dbReference>
<dbReference type="NCBIfam" id="TIGR03634">
    <property type="entry name" value="arc_protsome_B"/>
    <property type="match status" value="1"/>
</dbReference>
<protein>
    <recommendedName>
        <fullName evidence="9">Proteasome subunit beta</fullName>
        <ecNumber evidence="9">3.4.25.1</ecNumber>
    </recommendedName>
    <alternativeName>
        <fullName evidence="9">20S proteasome beta subunit</fullName>
    </alternativeName>
    <alternativeName>
        <fullName evidence="9">Proteasome core protein PsmB</fullName>
    </alternativeName>
</protein>
<evidence type="ECO:0000256" key="7">
    <source>
        <dbReference type="ARBA" id="ARBA00022942"/>
    </source>
</evidence>
<organism evidence="11 12">
    <name type="scientific">Archaeoglobus veneficus (strain DSM 11195 / SNP6)</name>
    <dbReference type="NCBI Taxonomy" id="693661"/>
    <lineage>
        <taxon>Archaea</taxon>
        <taxon>Methanobacteriati</taxon>
        <taxon>Methanobacteriota</taxon>
        <taxon>Archaeoglobi</taxon>
        <taxon>Archaeoglobales</taxon>
        <taxon>Archaeoglobaceae</taxon>
        <taxon>Archaeoglobus</taxon>
    </lineage>
</organism>
<comment type="subcellular location">
    <subcellularLocation>
        <location evidence="9">Cytoplasm</location>
    </subcellularLocation>
</comment>
<dbReference type="SUPFAM" id="SSF56235">
    <property type="entry name" value="N-terminal nucleophile aminohydrolases (Ntn hydrolases)"/>
    <property type="match status" value="1"/>
</dbReference>
<dbReference type="InterPro" id="IPR029055">
    <property type="entry name" value="Ntn_hydrolases_N"/>
</dbReference>
<keyword evidence="4 9" id="KW-0888">Threonine protease</keyword>
<evidence type="ECO:0000313" key="12">
    <source>
        <dbReference type="Proteomes" id="UP000008136"/>
    </source>
</evidence>
<dbReference type="HAMAP" id="MF_02113_A">
    <property type="entry name" value="Proteasome_B_A"/>
    <property type="match status" value="1"/>
</dbReference>
<dbReference type="FunFam" id="3.60.20.10:FF:000049">
    <property type="entry name" value="Proteasome subunit beta"/>
    <property type="match status" value="1"/>
</dbReference>
<accession>F2KMH7</accession>
<comment type="similarity">
    <text evidence="9">Belongs to the peptidase T1B family.</text>
</comment>
<keyword evidence="2 9" id="KW-0963">Cytoplasm</keyword>
<dbReference type="STRING" id="693661.Arcve_1166"/>
<evidence type="ECO:0000256" key="3">
    <source>
        <dbReference type="ARBA" id="ARBA00022670"/>
    </source>
</evidence>
<dbReference type="PROSITE" id="PS00854">
    <property type="entry name" value="PROTEASOME_BETA_1"/>
    <property type="match status" value="1"/>
</dbReference>
<dbReference type="eggNOG" id="arCOG00970">
    <property type="taxonomic scope" value="Archaea"/>
</dbReference>
<evidence type="ECO:0000256" key="9">
    <source>
        <dbReference type="HAMAP-Rule" id="MF_02113"/>
    </source>
</evidence>
<evidence type="ECO:0000256" key="10">
    <source>
        <dbReference type="PIRSR" id="PIRSR600243-1"/>
    </source>
</evidence>
<dbReference type="InterPro" id="IPR016050">
    <property type="entry name" value="Proteasome_bsu_CS"/>
</dbReference>
<dbReference type="GeneID" id="10394283"/>
<comment type="catalytic activity">
    <reaction evidence="1 9">
        <text>Cleavage of peptide bonds with very broad specificity.</text>
        <dbReference type="EC" id="3.4.25.1"/>
    </reaction>
</comment>
<keyword evidence="12" id="KW-1185">Reference proteome</keyword>
<dbReference type="GO" id="GO:0005737">
    <property type="term" value="C:cytoplasm"/>
    <property type="evidence" value="ECO:0007669"/>
    <property type="project" value="UniProtKB-SubCell"/>
</dbReference>
<feature type="chain" id="PRO_5023440000" description="Proteasome subunit beta" evidence="9">
    <location>
        <begin position="12"/>
        <end position="214"/>
    </location>
</feature>
<dbReference type="PANTHER" id="PTHR32194:SF0">
    <property type="entry name" value="ATP-DEPENDENT PROTEASE SUBUNIT HSLV"/>
    <property type="match status" value="1"/>
</dbReference>
<evidence type="ECO:0000256" key="1">
    <source>
        <dbReference type="ARBA" id="ARBA00001198"/>
    </source>
</evidence>
<dbReference type="Proteomes" id="UP000008136">
    <property type="component" value="Chromosome"/>
</dbReference>
<keyword evidence="7 9" id="KW-0647">Proteasome</keyword>
<dbReference type="InterPro" id="IPR019983">
    <property type="entry name" value="Pept_T1A_Psome_bsu_arc"/>
</dbReference>
<dbReference type="Pfam" id="PF00227">
    <property type="entry name" value="Proteasome"/>
    <property type="match status" value="1"/>
</dbReference>
<keyword evidence="3 9" id="KW-0645">Protease</keyword>
<evidence type="ECO:0000256" key="6">
    <source>
        <dbReference type="ARBA" id="ARBA00022813"/>
    </source>
</evidence>
<keyword evidence="8 9" id="KW-0865">Zymogen</keyword>
<dbReference type="Gene3D" id="3.60.20.10">
    <property type="entry name" value="Glutamine Phosphoribosylpyrophosphate, subunit 1, domain 1"/>
    <property type="match status" value="1"/>
</dbReference>
<evidence type="ECO:0000256" key="2">
    <source>
        <dbReference type="ARBA" id="ARBA00022490"/>
    </source>
</evidence>
<dbReference type="InterPro" id="IPR023333">
    <property type="entry name" value="Proteasome_suB-type"/>
</dbReference>
<feature type="propeptide" id="PRO_5005050140" description="Removed in mature form; by autocatalysis" evidence="9">
    <location>
        <begin position="1"/>
        <end position="11"/>
    </location>
</feature>